<dbReference type="AlphaFoldDB" id="A0A8B7NWD0"/>
<evidence type="ECO:0000256" key="3">
    <source>
        <dbReference type="SAM" id="Phobius"/>
    </source>
</evidence>
<protein>
    <submittedName>
        <fullName evidence="6">Uncharacterized protein LOC108673855</fullName>
    </submittedName>
</protein>
<keyword evidence="1" id="KW-1015">Disulfide bond</keyword>
<feature type="transmembrane region" description="Helical" evidence="3">
    <location>
        <begin position="284"/>
        <end position="307"/>
    </location>
</feature>
<name>A0A8B7NWD0_HYAAZ</name>
<evidence type="ECO:0000256" key="4">
    <source>
        <dbReference type="SAM" id="SignalP"/>
    </source>
</evidence>
<feature type="compositionally biased region" description="Polar residues" evidence="2">
    <location>
        <begin position="315"/>
        <end position="334"/>
    </location>
</feature>
<feature type="region of interest" description="Disordered" evidence="2">
    <location>
        <begin position="315"/>
        <end position="409"/>
    </location>
</feature>
<evidence type="ECO:0000256" key="1">
    <source>
        <dbReference type="ARBA" id="ARBA00023157"/>
    </source>
</evidence>
<keyword evidence="5" id="KW-1185">Reference proteome</keyword>
<dbReference type="RefSeq" id="XP_018017221.1">
    <property type="nucleotide sequence ID" value="XM_018161732.2"/>
</dbReference>
<dbReference type="Proteomes" id="UP000694843">
    <property type="component" value="Unplaced"/>
</dbReference>
<keyword evidence="3" id="KW-0472">Membrane</keyword>
<gene>
    <name evidence="6" type="primary">LOC108673855</name>
</gene>
<keyword evidence="3" id="KW-1133">Transmembrane helix</keyword>
<dbReference type="KEGG" id="hazt:108673855"/>
<dbReference type="GeneID" id="108673855"/>
<feature type="region of interest" description="Disordered" evidence="2">
    <location>
        <begin position="440"/>
        <end position="477"/>
    </location>
</feature>
<feature type="chain" id="PRO_5034927143" evidence="4">
    <location>
        <begin position="32"/>
        <end position="477"/>
    </location>
</feature>
<proteinExistence type="predicted"/>
<reference evidence="6" key="1">
    <citation type="submission" date="2025-08" db="UniProtKB">
        <authorList>
            <consortium name="RefSeq"/>
        </authorList>
    </citation>
    <scope>IDENTIFICATION</scope>
    <source>
        <tissue evidence="6">Whole organism</tissue>
    </source>
</reference>
<feature type="compositionally biased region" description="Basic residues" evidence="2">
    <location>
        <begin position="380"/>
        <end position="390"/>
    </location>
</feature>
<keyword evidence="4" id="KW-0732">Signal</keyword>
<evidence type="ECO:0000313" key="6">
    <source>
        <dbReference type="RefSeq" id="XP_018017221.1"/>
    </source>
</evidence>
<dbReference type="InterPro" id="IPR036055">
    <property type="entry name" value="LDL_receptor-like_sf"/>
</dbReference>
<feature type="compositionally biased region" description="Polar residues" evidence="2">
    <location>
        <begin position="440"/>
        <end position="456"/>
    </location>
</feature>
<organism evidence="5 6">
    <name type="scientific">Hyalella azteca</name>
    <name type="common">Amphipod</name>
    <dbReference type="NCBI Taxonomy" id="294128"/>
    <lineage>
        <taxon>Eukaryota</taxon>
        <taxon>Metazoa</taxon>
        <taxon>Ecdysozoa</taxon>
        <taxon>Arthropoda</taxon>
        <taxon>Crustacea</taxon>
        <taxon>Multicrustacea</taxon>
        <taxon>Malacostraca</taxon>
        <taxon>Eumalacostraca</taxon>
        <taxon>Peracarida</taxon>
        <taxon>Amphipoda</taxon>
        <taxon>Senticaudata</taxon>
        <taxon>Talitrida</taxon>
        <taxon>Talitroidea</taxon>
        <taxon>Hyalellidae</taxon>
        <taxon>Hyalella</taxon>
    </lineage>
</organism>
<evidence type="ECO:0000313" key="5">
    <source>
        <dbReference type="Proteomes" id="UP000694843"/>
    </source>
</evidence>
<accession>A0A8B7NWD0</accession>
<sequence length="477" mass="53075">MLRLVLGGQQLLLAVLFTLPYFLLVISSSQADEASKPDPYSTYVLEEVCRGVDGVVPVYLPAWSAAIITFGQAEDADYYGRDRHTCTLKVSTEKNFHLGGVVENIRIQGTQDHATKRWDCSDYIVFRTKGRGLVNQVLDMLLPDKLFKGRQSEKLCGERVLDTSKIFRLVDTSSHSNVFSTMANSLELVYHQDEDNKTPVNNSFTVVISTFRNINEHECAAEDQVMCSGGGNVRGKELYCVHGRYRCDGHVNCALPGGGNDERGCPGEEVAGLAQYSAVFSSTIIIVTLLGGIIGGIILLFIIYVLVAKARNDSNRASPAESTTAVNFAASSESADVVATSHRSRRHRHRAHRSGRRHDSITEEHEDDERHQHQQERRAHNARGRTHRTRRVEADVRGSGPRRQNTLPGYDAVTLNNQLQQQQDEKSQQQQQPLVGVNQYNSFNRSNSQNLGSHLNPTAPDIQPYPPSYDILFPTDG</sequence>
<feature type="signal peptide" evidence="4">
    <location>
        <begin position="1"/>
        <end position="31"/>
    </location>
</feature>
<feature type="compositionally biased region" description="Basic residues" evidence="2">
    <location>
        <begin position="342"/>
        <end position="356"/>
    </location>
</feature>
<dbReference type="OrthoDB" id="6346247at2759"/>
<feature type="compositionally biased region" description="Basic and acidic residues" evidence="2">
    <location>
        <begin position="357"/>
        <end position="379"/>
    </location>
</feature>
<keyword evidence="3" id="KW-0812">Transmembrane</keyword>
<dbReference type="Gene3D" id="4.10.400.10">
    <property type="entry name" value="Low-density Lipoprotein Receptor"/>
    <property type="match status" value="1"/>
</dbReference>
<evidence type="ECO:0000256" key="2">
    <source>
        <dbReference type="SAM" id="MobiDB-lite"/>
    </source>
</evidence>